<dbReference type="InterPro" id="IPR040570">
    <property type="entry name" value="LAL_C2"/>
</dbReference>
<dbReference type="Pfam" id="PF18603">
    <property type="entry name" value="LAL_C2"/>
    <property type="match status" value="1"/>
</dbReference>
<dbReference type="GO" id="GO:0046872">
    <property type="term" value="F:metal ion binding"/>
    <property type="evidence" value="ECO:0007669"/>
    <property type="project" value="InterPro"/>
</dbReference>
<dbReference type="EMBL" id="JABEND010000012">
    <property type="protein sequence ID" value="NNG37345.1"/>
    <property type="molecule type" value="Genomic_DNA"/>
</dbReference>
<organism evidence="6 7">
    <name type="scientific">Nakamurella aerolata</name>
    <dbReference type="NCBI Taxonomy" id="1656892"/>
    <lineage>
        <taxon>Bacteria</taxon>
        <taxon>Bacillati</taxon>
        <taxon>Actinomycetota</taxon>
        <taxon>Actinomycetes</taxon>
        <taxon>Nakamurellales</taxon>
        <taxon>Nakamurellaceae</taxon>
        <taxon>Nakamurella</taxon>
    </lineage>
</organism>
<keyword evidence="7" id="KW-1185">Reference proteome</keyword>
<evidence type="ECO:0000256" key="3">
    <source>
        <dbReference type="ARBA" id="ARBA00022840"/>
    </source>
</evidence>
<keyword evidence="3 4" id="KW-0067">ATP-binding</keyword>
<dbReference type="GO" id="GO:0005524">
    <property type="term" value="F:ATP binding"/>
    <property type="evidence" value="ECO:0007669"/>
    <property type="project" value="UniProtKB-UniRule"/>
</dbReference>
<feature type="domain" description="ATP-grasp" evidence="5">
    <location>
        <begin position="111"/>
        <end position="302"/>
    </location>
</feature>
<dbReference type="PROSITE" id="PS50975">
    <property type="entry name" value="ATP_GRASP"/>
    <property type="match status" value="1"/>
</dbReference>
<evidence type="ECO:0000256" key="1">
    <source>
        <dbReference type="ARBA" id="ARBA00022598"/>
    </source>
</evidence>
<sequence>MSRHLLVVGDFHASVSWLRPAARLDTISQLAGPILTTDPTEFDRIVHLPGGGTVDEWIDAARYLDHWRPISGVCAFSDAESLFAAEIAKDLQIPWNSRDTAIAVNDKSVMRERFTAAGLPDVRNRTVKSLAELQKFMADVGGPIVVKPTAGHSSIGVSIVEDPAELAAAWGLVNAAELASGVLAEERLTGTLITVEMFSEPGQHGLVGTTQLFFEPHRRVELGVCTPAPVPEHARQEAVAAVRAGLTALGVEYGLTHTEVMLTAAGPRIIETHIRPGGARIPDMIADTTGVHPIVYTVWQALGARGLLIDDALEPTREPESAAAASWYIASEVTGEVAAVAGTSAAASAPGVVESRFEVHQGQPIRTLASNRDLLGYVRTRADDPVQAVTLAREAIANIAISVRAQRDPFASAVGLQ</sequence>
<gene>
    <name evidence="6" type="ORF">HKD39_16890</name>
</gene>
<evidence type="ECO:0000313" key="6">
    <source>
        <dbReference type="EMBL" id="NNG37345.1"/>
    </source>
</evidence>
<dbReference type="SUPFAM" id="SSF56059">
    <property type="entry name" value="Glutathione synthetase ATP-binding domain-like"/>
    <property type="match status" value="1"/>
</dbReference>
<dbReference type="PANTHER" id="PTHR43585:SF2">
    <property type="entry name" value="ATP-GRASP ENZYME FSQD"/>
    <property type="match status" value="1"/>
</dbReference>
<dbReference type="PANTHER" id="PTHR43585">
    <property type="entry name" value="FUMIPYRROLE BIOSYNTHESIS PROTEIN C"/>
    <property type="match status" value="1"/>
</dbReference>
<reference evidence="6 7" key="1">
    <citation type="submission" date="2020-05" db="EMBL/GenBank/DDBJ databases">
        <title>Nakamurella sp. DB0629 isolated from air conditioner.</title>
        <authorList>
            <person name="Kim D.H."/>
            <person name="Kim D.-U."/>
        </authorList>
    </citation>
    <scope>NUCLEOTIDE SEQUENCE [LARGE SCALE GENOMIC DNA]</scope>
    <source>
        <strain evidence="6 7">DB0629</strain>
    </source>
</reference>
<dbReference type="Gene3D" id="3.40.50.20">
    <property type="match status" value="1"/>
</dbReference>
<comment type="caution">
    <text evidence="6">The sequence shown here is derived from an EMBL/GenBank/DDBJ whole genome shotgun (WGS) entry which is preliminary data.</text>
</comment>
<dbReference type="InterPro" id="IPR052032">
    <property type="entry name" value="ATP-dep_AA_Ligase"/>
</dbReference>
<dbReference type="Gene3D" id="3.30.1490.20">
    <property type="entry name" value="ATP-grasp fold, A domain"/>
    <property type="match status" value="1"/>
</dbReference>
<dbReference type="AlphaFoldDB" id="A0A849A9X7"/>
<proteinExistence type="predicted"/>
<evidence type="ECO:0000259" key="5">
    <source>
        <dbReference type="PROSITE" id="PS50975"/>
    </source>
</evidence>
<keyword evidence="1" id="KW-0436">Ligase</keyword>
<dbReference type="Proteomes" id="UP000562984">
    <property type="component" value="Unassembled WGS sequence"/>
</dbReference>
<keyword evidence="2 4" id="KW-0547">Nucleotide-binding</keyword>
<dbReference type="Gene3D" id="3.30.470.20">
    <property type="entry name" value="ATP-grasp fold, B domain"/>
    <property type="match status" value="1"/>
</dbReference>
<protein>
    <submittedName>
        <fullName evidence="6">ATP-grasp domain-containing protein</fullName>
    </submittedName>
</protein>
<name>A0A849A9X7_9ACTN</name>
<dbReference type="SMART" id="SM01209">
    <property type="entry name" value="GARS_A"/>
    <property type="match status" value="1"/>
</dbReference>
<dbReference type="InterPro" id="IPR013815">
    <property type="entry name" value="ATP_grasp_subdomain_1"/>
</dbReference>
<dbReference type="RefSeq" id="WP_171201044.1">
    <property type="nucleotide sequence ID" value="NZ_JABEND010000012.1"/>
</dbReference>
<evidence type="ECO:0000256" key="4">
    <source>
        <dbReference type="PROSITE-ProRule" id="PRU00409"/>
    </source>
</evidence>
<accession>A0A849A9X7</accession>
<dbReference type="Pfam" id="PF13535">
    <property type="entry name" value="ATP-grasp_4"/>
    <property type="match status" value="1"/>
</dbReference>
<evidence type="ECO:0000256" key="2">
    <source>
        <dbReference type="ARBA" id="ARBA00022741"/>
    </source>
</evidence>
<dbReference type="InterPro" id="IPR011761">
    <property type="entry name" value="ATP-grasp"/>
</dbReference>
<evidence type="ECO:0000313" key="7">
    <source>
        <dbReference type="Proteomes" id="UP000562984"/>
    </source>
</evidence>
<dbReference type="GO" id="GO:0016874">
    <property type="term" value="F:ligase activity"/>
    <property type="evidence" value="ECO:0007669"/>
    <property type="project" value="UniProtKB-KW"/>
</dbReference>